<name>A0AC58SE68_TOBAC</name>
<evidence type="ECO:0000313" key="1">
    <source>
        <dbReference type="Proteomes" id="UP000790787"/>
    </source>
</evidence>
<proteinExistence type="predicted"/>
<evidence type="ECO:0000313" key="2">
    <source>
        <dbReference type="RefSeq" id="XP_075083268.1"/>
    </source>
</evidence>
<gene>
    <name evidence="2" type="primary">LOC142167018</name>
</gene>
<dbReference type="Proteomes" id="UP000790787">
    <property type="component" value="Chromosome 12"/>
</dbReference>
<reference evidence="2" key="2">
    <citation type="submission" date="2025-08" db="UniProtKB">
        <authorList>
            <consortium name="RefSeq"/>
        </authorList>
    </citation>
    <scope>IDENTIFICATION</scope>
    <source>
        <tissue evidence="2">Leaf</tissue>
    </source>
</reference>
<dbReference type="RefSeq" id="XP_075083268.1">
    <property type="nucleotide sequence ID" value="XM_075227167.1"/>
</dbReference>
<accession>A0AC58SE68</accession>
<protein>
    <submittedName>
        <fullName evidence="2">Uncharacterized protein LOC142167018</fullName>
    </submittedName>
</protein>
<sequence length="515" mass="60061">MEFTREELYTVPIWIKLYGLDFKYWRPKGLSKIGSLIRKPLMVDQNTEKKLGLNFARLLVEVGMDTILPDCILFRNEKGSVVEQKVIYDWKPTLCKFCNKYGHSEAECRKKKGPKTDEQKEKTAQEGIRTDKPNSKDPKEKQQIQKSGEGQKELPLKEKIQEQANSVWITPSRGHAGRIQNKQTQQVTSSNTFQVLHRTKLDCSVTANVGDNVGGQPIPQSGNVLYPHNTIEERNELWENGGNPITWAEAVDFQHCVDTSGLIELPQQGQKYTWNDRSGDHRIFSKIDWMFINEVWLNTMPACRATFLPEGMSDHCPAKVMLNESNFRRRRDFYYSNVWAQHPLFLAKVKEVWDAQIDGCRMYQVVQKLKQLKRKLKELNKQQFSNIVKQAHTLLQLDPLNAQLQEDEKIKFQTFKQSSYLAEMFLQQKSKATWIKLGDDNTKYFFSVIKHRKLQQAITQMKDQYGNWKTKQEVIANIFVEYYTDLLGRKRSDRLQATTAFSTMGQPYQWNNKLI</sequence>
<keyword evidence="1" id="KW-1185">Reference proteome</keyword>
<reference evidence="1" key="1">
    <citation type="journal article" date="2014" name="Nat. Commun.">
        <title>The tobacco genome sequence and its comparison with those of tomato and potato.</title>
        <authorList>
            <person name="Sierro N."/>
            <person name="Battey J.N."/>
            <person name="Ouadi S."/>
            <person name="Bakaher N."/>
            <person name="Bovet L."/>
            <person name="Willig A."/>
            <person name="Goepfert S."/>
            <person name="Peitsch M.C."/>
            <person name="Ivanov N.V."/>
        </authorList>
    </citation>
    <scope>NUCLEOTIDE SEQUENCE [LARGE SCALE GENOMIC DNA]</scope>
</reference>
<organism evidence="1 2">
    <name type="scientific">Nicotiana tabacum</name>
    <name type="common">Common tobacco</name>
    <dbReference type="NCBI Taxonomy" id="4097"/>
    <lineage>
        <taxon>Eukaryota</taxon>
        <taxon>Viridiplantae</taxon>
        <taxon>Streptophyta</taxon>
        <taxon>Embryophyta</taxon>
        <taxon>Tracheophyta</taxon>
        <taxon>Spermatophyta</taxon>
        <taxon>Magnoliopsida</taxon>
        <taxon>eudicotyledons</taxon>
        <taxon>Gunneridae</taxon>
        <taxon>Pentapetalae</taxon>
        <taxon>asterids</taxon>
        <taxon>lamiids</taxon>
        <taxon>Solanales</taxon>
        <taxon>Solanaceae</taxon>
        <taxon>Nicotianoideae</taxon>
        <taxon>Nicotianeae</taxon>
        <taxon>Nicotiana</taxon>
    </lineage>
</organism>